<dbReference type="Pfam" id="PF13340">
    <property type="entry name" value="DUF4096"/>
    <property type="match status" value="1"/>
</dbReference>
<feature type="domain" description="Insertion element IS402-like" evidence="1">
    <location>
        <begin position="7"/>
        <end position="79"/>
    </location>
</feature>
<evidence type="ECO:0000313" key="2">
    <source>
        <dbReference type="EMBL" id="MYC96363.1"/>
    </source>
</evidence>
<dbReference type="InterPro" id="IPR052909">
    <property type="entry name" value="Transposase_6_like"/>
</dbReference>
<dbReference type="EMBL" id="VXMH01000077">
    <property type="protein sequence ID" value="MYC96363.1"/>
    <property type="molecule type" value="Genomic_DNA"/>
</dbReference>
<evidence type="ECO:0000259" key="1">
    <source>
        <dbReference type="Pfam" id="PF13340"/>
    </source>
</evidence>
<gene>
    <name evidence="2" type="ORF">F4X14_15475</name>
</gene>
<dbReference type="InterPro" id="IPR025161">
    <property type="entry name" value="IS402-like_dom"/>
</dbReference>
<sequence>MFRKRIADHQWQKLYTFLQGHPRAYAGQEEKCRRFVEAVHWILHTGAQWRELPEIYGKWNSVFKRFARWDENGVWADMFKQFAQDPEMAAVMPDSTVVRAHMSAAGGSKKGALSQNSAQVGAGTDSAARSISSSMPLVCL</sequence>
<dbReference type="PANTHER" id="PTHR46637">
    <property type="entry name" value="TIS1421-TRANSPOSASE PROTEIN A"/>
    <property type="match status" value="1"/>
</dbReference>
<accession>A0A6B1DAB1</accession>
<protein>
    <submittedName>
        <fullName evidence="2">IS5 family transposase</fullName>
    </submittedName>
</protein>
<proteinExistence type="predicted"/>
<dbReference type="PANTHER" id="PTHR46637:SF1">
    <property type="entry name" value="BLL5188 PROTEIN"/>
    <property type="match status" value="1"/>
</dbReference>
<reference evidence="2" key="1">
    <citation type="submission" date="2019-09" db="EMBL/GenBank/DDBJ databases">
        <title>Characterisation of the sponge microbiome using genome-centric metagenomics.</title>
        <authorList>
            <person name="Engelberts J.P."/>
            <person name="Robbins S.J."/>
            <person name="De Goeij J.M."/>
            <person name="Aranda M."/>
            <person name="Bell S.C."/>
            <person name="Webster N.S."/>
        </authorList>
    </citation>
    <scope>NUCLEOTIDE SEQUENCE</scope>
    <source>
        <strain evidence="2">SB0661_bin_32</strain>
    </source>
</reference>
<comment type="caution">
    <text evidence="2">The sequence shown here is derived from an EMBL/GenBank/DDBJ whole genome shotgun (WGS) entry which is preliminary data.</text>
</comment>
<dbReference type="AlphaFoldDB" id="A0A6B1DAB1"/>
<name>A0A6B1DAB1_9CHLR</name>
<organism evidence="2">
    <name type="scientific">Caldilineaceae bacterium SB0661_bin_32</name>
    <dbReference type="NCBI Taxonomy" id="2605255"/>
    <lineage>
        <taxon>Bacteria</taxon>
        <taxon>Bacillati</taxon>
        <taxon>Chloroflexota</taxon>
        <taxon>Caldilineae</taxon>
        <taxon>Caldilineales</taxon>
        <taxon>Caldilineaceae</taxon>
    </lineage>
</organism>
<dbReference type="NCBIfam" id="NF033580">
    <property type="entry name" value="transpos_IS5_3"/>
    <property type="match status" value="1"/>
</dbReference>